<keyword evidence="3" id="KW-1185">Reference proteome</keyword>
<dbReference type="AlphaFoldDB" id="A0AAD6ZJZ6"/>
<name>A0AAD6ZJZ6_9AGAR</name>
<keyword evidence="1" id="KW-0812">Transmembrane</keyword>
<protein>
    <submittedName>
        <fullName evidence="2">Uncharacterized protein</fullName>
    </submittedName>
</protein>
<evidence type="ECO:0000256" key="1">
    <source>
        <dbReference type="SAM" id="Phobius"/>
    </source>
</evidence>
<keyword evidence="1" id="KW-0472">Membrane</keyword>
<reference evidence="2" key="1">
    <citation type="submission" date="2023-03" db="EMBL/GenBank/DDBJ databases">
        <title>Massive genome expansion in bonnet fungi (Mycena s.s.) driven by repeated elements and novel gene families across ecological guilds.</title>
        <authorList>
            <consortium name="Lawrence Berkeley National Laboratory"/>
            <person name="Harder C.B."/>
            <person name="Miyauchi S."/>
            <person name="Viragh M."/>
            <person name="Kuo A."/>
            <person name="Thoen E."/>
            <person name="Andreopoulos B."/>
            <person name="Lu D."/>
            <person name="Skrede I."/>
            <person name="Drula E."/>
            <person name="Henrissat B."/>
            <person name="Morin E."/>
            <person name="Kohler A."/>
            <person name="Barry K."/>
            <person name="LaButti K."/>
            <person name="Morin E."/>
            <person name="Salamov A."/>
            <person name="Lipzen A."/>
            <person name="Mereny Z."/>
            <person name="Hegedus B."/>
            <person name="Baldrian P."/>
            <person name="Stursova M."/>
            <person name="Weitz H."/>
            <person name="Taylor A."/>
            <person name="Grigoriev I.V."/>
            <person name="Nagy L.G."/>
            <person name="Martin F."/>
            <person name="Kauserud H."/>
        </authorList>
    </citation>
    <scope>NUCLEOTIDE SEQUENCE</scope>
    <source>
        <strain evidence="2">CBHHK002</strain>
    </source>
</reference>
<keyword evidence="1" id="KW-1133">Transmembrane helix</keyword>
<evidence type="ECO:0000313" key="2">
    <source>
        <dbReference type="EMBL" id="KAJ7326259.1"/>
    </source>
</evidence>
<feature type="transmembrane region" description="Helical" evidence="1">
    <location>
        <begin position="26"/>
        <end position="44"/>
    </location>
</feature>
<dbReference type="EMBL" id="JARIHO010000042">
    <property type="protein sequence ID" value="KAJ7326259.1"/>
    <property type="molecule type" value="Genomic_DNA"/>
</dbReference>
<organism evidence="2 3">
    <name type="scientific">Mycena albidolilacea</name>
    <dbReference type="NCBI Taxonomy" id="1033008"/>
    <lineage>
        <taxon>Eukaryota</taxon>
        <taxon>Fungi</taxon>
        <taxon>Dikarya</taxon>
        <taxon>Basidiomycota</taxon>
        <taxon>Agaricomycotina</taxon>
        <taxon>Agaricomycetes</taxon>
        <taxon>Agaricomycetidae</taxon>
        <taxon>Agaricales</taxon>
        <taxon>Marasmiineae</taxon>
        <taxon>Mycenaceae</taxon>
        <taxon>Mycena</taxon>
    </lineage>
</organism>
<comment type="caution">
    <text evidence="2">The sequence shown here is derived from an EMBL/GenBank/DDBJ whole genome shotgun (WGS) entry which is preliminary data.</text>
</comment>
<sequence length="170" mass="19890">MNNFEFLSQLLSFAPVTLIPFIPNAALRYMTLGITLVTLVVYFLHRNTLGSRFGELQDSMREMEELFGTAADECNRDPYFLAETGLELATLRYRVSTIRTRSLSRKSVPWKKYLSYLRDIVRCIKDCHQDLKELRWSTSLALESSRQDKYLEDLRHRRTSLHRTFPSAAM</sequence>
<proteinExistence type="predicted"/>
<evidence type="ECO:0000313" key="3">
    <source>
        <dbReference type="Proteomes" id="UP001218218"/>
    </source>
</evidence>
<accession>A0AAD6ZJZ6</accession>
<dbReference type="Proteomes" id="UP001218218">
    <property type="component" value="Unassembled WGS sequence"/>
</dbReference>
<gene>
    <name evidence="2" type="ORF">DFH08DRAFT_885212</name>
</gene>